<organism evidence="1 2">
    <name type="scientific">Sporocytophaga myxococcoides</name>
    <dbReference type="NCBI Taxonomy" id="153721"/>
    <lineage>
        <taxon>Bacteria</taxon>
        <taxon>Pseudomonadati</taxon>
        <taxon>Bacteroidota</taxon>
        <taxon>Cytophagia</taxon>
        <taxon>Cytophagales</taxon>
        <taxon>Cytophagaceae</taxon>
        <taxon>Sporocytophaga</taxon>
    </lineage>
</organism>
<gene>
    <name evidence="1" type="ORF">MYP_4136</name>
</gene>
<name>A0A098LIU0_9BACT</name>
<sequence>MLNKEFGLGSPYSEPDGRNDIVRISDSDFITLAKVKGNQTGKSEFSLERYTNELNSIWKVSLNVEAYEDYKDLYYNGKDLVLLSVIHNESEKKTRMEAYGFDISNGSRTWTKELEAYEVGEWEMHPHKGKVKETFLDVVCEHANHNYVTPFEYKHNVHFSPDNKKIVSYVFNYGEKYLSASVSVYDNKCNLLSRGKVGIDNDFINNGIYVDNQGLIYLLNVNNFGKVNFIRYSLDTKDFEIIELPASNHQKEDFHISFQDDGIYIANLELSQEKLTGVKYTKCNFTQKSIDMIVYEELTDEMKNAIAKERKKNKSLKGEENWMDYDLTHFIVNPDKSVMMALEKRDLYAEGYPHIKKDAFDKSHNVEILGHVQAEGIILFSFNKNGDKQWSSYLAKNQVYPANDGLNTISFVLDNSPQDHIRILYASTEGMDAAPHTINMVSFDRNSGKIIKNIVLPNQDKLVLVKDYTLFLDESNIVLVGKKGLMGKSSSIAKFKL</sequence>
<dbReference type="eggNOG" id="ENOG5033QF8">
    <property type="taxonomic scope" value="Bacteria"/>
</dbReference>
<dbReference type="AlphaFoldDB" id="A0A098LIU0"/>
<evidence type="ECO:0000313" key="2">
    <source>
        <dbReference type="Proteomes" id="UP000030185"/>
    </source>
</evidence>
<dbReference type="STRING" id="153721.MYP_4136"/>
<accession>A0A098LIU0</accession>
<reference evidence="1 2" key="1">
    <citation type="submission" date="2014-09" db="EMBL/GenBank/DDBJ databases">
        <title>Sporocytophaga myxococcoides PG-01 genome sequencing.</title>
        <authorList>
            <person name="Liu L."/>
            <person name="Gao P.J."/>
            <person name="Chen G.J."/>
            <person name="Wang L.S."/>
        </authorList>
    </citation>
    <scope>NUCLEOTIDE SEQUENCE [LARGE SCALE GENOMIC DNA]</scope>
    <source>
        <strain evidence="1 2">PG-01</strain>
    </source>
</reference>
<comment type="caution">
    <text evidence="1">The sequence shown here is derived from an EMBL/GenBank/DDBJ whole genome shotgun (WGS) entry which is preliminary data.</text>
</comment>
<proteinExistence type="predicted"/>
<dbReference type="Proteomes" id="UP000030185">
    <property type="component" value="Unassembled WGS sequence"/>
</dbReference>
<evidence type="ECO:0000313" key="1">
    <source>
        <dbReference type="EMBL" id="GAL86906.1"/>
    </source>
</evidence>
<dbReference type="EMBL" id="BBLT01000010">
    <property type="protein sequence ID" value="GAL86906.1"/>
    <property type="molecule type" value="Genomic_DNA"/>
</dbReference>
<keyword evidence="2" id="KW-1185">Reference proteome</keyword>
<protein>
    <submittedName>
        <fullName evidence="1">Uncharacterized protein</fullName>
    </submittedName>
</protein>